<dbReference type="Pfam" id="PF22936">
    <property type="entry name" value="Pol_BBD"/>
    <property type="match status" value="1"/>
</dbReference>
<dbReference type="RefSeq" id="XP_010424513.1">
    <property type="nucleotide sequence ID" value="XM_010426211.1"/>
</dbReference>
<dbReference type="InterPro" id="IPR054722">
    <property type="entry name" value="PolX-like_BBD"/>
</dbReference>
<feature type="domain" description="Retrovirus-related Pol polyprotein from transposon TNT 1-94-like beta-barrel" evidence="2">
    <location>
        <begin position="158"/>
        <end position="235"/>
    </location>
</feature>
<keyword evidence="3" id="KW-1185">Reference proteome</keyword>
<dbReference type="GeneID" id="104709633"/>
<dbReference type="Proteomes" id="UP000694864">
    <property type="component" value="Chromosome 8"/>
</dbReference>
<dbReference type="PANTHER" id="PTHR47481:SF22">
    <property type="entry name" value="RETROTRANSPOSON GAG DOMAIN-CONTAINING PROTEIN"/>
    <property type="match status" value="1"/>
</dbReference>
<evidence type="ECO:0000259" key="2">
    <source>
        <dbReference type="Pfam" id="PF22936"/>
    </source>
</evidence>
<dbReference type="PANTHER" id="PTHR47481">
    <property type="match status" value="1"/>
</dbReference>
<gene>
    <name evidence="4" type="primary">LOC104709633</name>
</gene>
<protein>
    <submittedName>
        <fullName evidence="4">Uncharacterized protein LOC104709633</fullName>
    </submittedName>
</protein>
<evidence type="ECO:0000256" key="1">
    <source>
        <dbReference type="SAM" id="MobiDB-lite"/>
    </source>
</evidence>
<organism evidence="3 4">
    <name type="scientific">Camelina sativa</name>
    <name type="common">False flax</name>
    <name type="synonym">Myagrum sativum</name>
    <dbReference type="NCBI Taxonomy" id="90675"/>
    <lineage>
        <taxon>Eukaryota</taxon>
        <taxon>Viridiplantae</taxon>
        <taxon>Streptophyta</taxon>
        <taxon>Embryophyta</taxon>
        <taxon>Tracheophyta</taxon>
        <taxon>Spermatophyta</taxon>
        <taxon>Magnoliopsida</taxon>
        <taxon>eudicotyledons</taxon>
        <taxon>Gunneridae</taxon>
        <taxon>Pentapetalae</taxon>
        <taxon>rosids</taxon>
        <taxon>malvids</taxon>
        <taxon>Brassicales</taxon>
        <taxon>Brassicaceae</taxon>
        <taxon>Camelineae</taxon>
        <taxon>Camelina</taxon>
    </lineage>
</organism>
<name>A0ABM0TD27_CAMSA</name>
<evidence type="ECO:0000313" key="4">
    <source>
        <dbReference type="RefSeq" id="XP_010424513.1"/>
    </source>
</evidence>
<sequence>MKGTKSIVEYFQGYTTRFDQLAQLGKPVEPEAQVEFILECLSNDYKPVVDQIESRDSVPSLLELHEKLLHFETKLSAKAAAAPLLPPTANVASYRGNNNNNNPRHQVSDRGIHGHSARRCSQLQLSGASYSPNPLSGSVPWQPHAHLAAVQPYNAGNWIMESGATHHLTSYLNNLSLHQPYNGGEDVTIADGSGMPISHTGSALLPTPTRSLAFNNVLCVPDVHKNLIYVYRLCNSKWVLVNFFPAHFQVTDLITRE</sequence>
<reference evidence="3" key="1">
    <citation type="journal article" date="2014" name="Nat. Commun.">
        <title>The emerging biofuel crop Camelina sativa retains a highly undifferentiated hexaploid genome structure.</title>
        <authorList>
            <person name="Kagale S."/>
            <person name="Koh C."/>
            <person name="Nixon J."/>
            <person name="Bollina V."/>
            <person name="Clarke W.E."/>
            <person name="Tuteja R."/>
            <person name="Spillane C."/>
            <person name="Robinson S.J."/>
            <person name="Links M.G."/>
            <person name="Clarke C."/>
            <person name="Higgins E.E."/>
            <person name="Huebert T."/>
            <person name="Sharpe A.G."/>
            <person name="Parkin I.A."/>
        </authorList>
    </citation>
    <scope>NUCLEOTIDE SEQUENCE [LARGE SCALE GENOMIC DNA]</scope>
    <source>
        <strain evidence="3">cv. DH55</strain>
    </source>
</reference>
<reference evidence="4" key="2">
    <citation type="submission" date="2025-08" db="UniProtKB">
        <authorList>
            <consortium name="RefSeq"/>
        </authorList>
    </citation>
    <scope>IDENTIFICATION</scope>
    <source>
        <tissue evidence="4">Leaf</tissue>
    </source>
</reference>
<accession>A0ABM0TD27</accession>
<feature type="region of interest" description="Disordered" evidence="1">
    <location>
        <begin position="91"/>
        <end position="118"/>
    </location>
</feature>
<evidence type="ECO:0000313" key="3">
    <source>
        <dbReference type="Proteomes" id="UP000694864"/>
    </source>
</evidence>
<dbReference type="Pfam" id="PF14223">
    <property type="entry name" value="Retrotran_gag_2"/>
    <property type="match status" value="1"/>
</dbReference>
<proteinExistence type="predicted"/>